<dbReference type="Gene3D" id="3.20.20.70">
    <property type="entry name" value="Aldolase class I"/>
    <property type="match status" value="1"/>
</dbReference>
<keyword evidence="4 9" id="KW-0460">Magnesium</keyword>
<evidence type="ECO:0000256" key="3">
    <source>
        <dbReference type="ARBA" id="ARBA00022723"/>
    </source>
</evidence>
<dbReference type="GO" id="GO:0004789">
    <property type="term" value="F:thiamine-phosphate diphosphorylase activity"/>
    <property type="evidence" value="ECO:0007669"/>
    <property type="project" value="UniProtKB-EC"/>
</dbReference>
<evidence type="ECO:0000256" key="6">
    <source>
        <dbReference type="ARBA" id="ARBA00047334"/>
    </source>
</evidence>
<evidence type="ECO:0000256" key="1">
    <source>
        <dbReference type="ARBA" id="ARBA00005165"/>
    </source>
</evidence>
<accession>A0ABW4QG30</accession>
<name>A0ABW4QG30_9BACL</name>
<feature type="binding site" evidence="9">
    <location>
        <begin position="37"/>
        <end position="41"/>
    </location>
    <ligand>
        <name>4-amino-2-methyl-5-(diphosphooxymethyl)pyrimidine</name>
        <dbReference type="ChEBI" id="CHEBI:57841"/>
    </ligand>
</feature>
<keyword evidence="5 9" id="KW-0784">Thiamine biosynthesis</keyword>
<comment type="catalytic activity">
    <reaction evidence="7 9 10">
        <text>2-(2-carboxy-4-methylthiazol-5-yl)ethyl phosphate + 4-amino-2-methyl-5-(diphosphooxymethyl)pyrimidine + 2 H(+) = thiamine phosphate + CO2 + diphosphate</text>
        <dbReference type="Rhea" id="RHEA:47848"/>
        <dbReference type="ChEBI" id="CHEBI:15378"/>
        <dbReference type="ChEBI" id="CHEBI:16526"/>
        <dbReference type="ChEBI" id="CHEBI:33019"/>
        <dbReference type="ChEBI" id="CHEBI:37575"/>
        <dbReference type="ChEBI" id="CHEBI:57841"/>
        <dbReference type="ChEBI" id="CHEBI:62890"/>
        <dbReference type="EC" id="2.5.1.3"/>
    </reaction>
</comment>
<evidence type="ECO:0000259" key="12">
    <source>
        <dbReference type="Pfam" id="PF02581"/>
    </source>
</evidence>
<reference evidence="14" key="1">
    <citation type="journal article" date="2019" name="Int. J. Syst. Evol. Microbiol.">
        <title>The Global Catalogue of Microorganisms (GCM) 10K type strain sequencing project: providing services to taxonomists for standard genome sequencing and annotation.</title>
        <authorList>
            <consortium name="The Broad Institute Genomics Platform"/>
            <consortium name="The Broad Institute Genome Sequencing Center for Infectious Disease"/>
            <person name="Wu L."/>
            <person name="Ma J."/>
        </authorList>
    </citation>
    <scope>NUCLEOTIDE SEQUENCE [LARGE SCALE GENOMIC DNA]</scope>
    <source>
        <strain evidence="14">CGMCC 1.15475</strain>
    </source>
</reference>
<evidence type="ECO:0000313" key="14">
    <source>
        <dbReference type="Proteomes" id="UP001597273"/>
    </source>
</evidence>
<dbReference type="InterPro" id="IPR013785">
    <property type="entry name" value="Aldolase_TIM"/>
</dbReference>
<feature type="domain" description="Thiamine phosphate synthase/TenI" evidence="12">
    <location>
        <begin position="7"/>
        <end position="192"/>
    </location>
</feature>
<dbReference type="HAMAP" id="MF_00097">
    <property type="entry name" value="TMP_synthase"/>
    <property type="match status" value="1"/>
</dbReference>
<comment type="cofactor">
    <cofactor evidence="9">
        <name>Mg(2+)</name>
        <dbReference type="ChEBI" id="CHEBI:18420"/>
    </cofactor>
    <text evidence="9">Binds 1 Mg(2+) ion per subunit.</text>
</comment>
<dbReference type="Proteomes" id="UP001597273">
    <property type="component" value="Unassembled WGS sequence"/>
</dbReference>
<protein>
    <recommendedName>
        <fullName evidence="9">Thiamine-phosphate synthase</fullName>
        <shortName evidence="9">TP synthase</shortName>
        <shortName evidence="9">TPS</shortName>
        <ecNumber evidence="9">2.5.1.3</ecNumber>
    </recommendedName>
    <alternativeName>
        <fullName evidence="9">Thiamine-phosphate pyrophosphorylase</fullName>
        <shortName evidence="9">TMP pyrophosphorylase</shortName>
        <shortName evidence="9">TMP-PPase</shortName>
    </alternativeName>
</protein>
<dbReference type="NCBIfam" id="TIGR00693">
    <property type="entry name" value="thiE"/>
    <property type="match status" value="1"/>
</dbReference>
<feature type="binding site" evidence="9">
    <location>
        <begin position="137"/>
        <end position="139"/>
    </location>
    <ligand>
        <name>2-[(2R,5Z)-2-carboxy-4-methylthiazol-5(2H)-ylidene]ethyl phosphate</name>
        <dbReference type="ChEBI" id="CHEBI:62899"/>
    </ligand>
</feature>
<evidence type="ECO:0000256" key="2">
    <source>
        <dbReference type="ARBA" id="ARBA00022679"/>
    </source>
</evidence>
<gene>
    <name evidence="9 13" type="primary">thiE</name>
    <name evidence="13" type="ORF">ACFSDB_06320</name>
</gene>
<comment type="caution">
    <text evidence="13">The sequence shown here is derived from an EMBL/GenBank/DDBJ whole genome shotgun (WGS) entry which is preliminary data.</text>
</comment>
<evidence type="ECO:0000256" key="11">
    <source>
        <dbReference type="RuleBase" id="RU004253"/>
    </source>
</evidence>
<keyword evidence="2 9" id="KW-0808">Transferase</keyword>
<dbReference type="EC" id="2.5.1.3" evidence="9"/>
<proteinExistence type="inferred from homology"/>
<feature type="binding site" evidence="9">
    <location>
        <position position="111"/>
    </location>
    <ligand>
        <name>4-amino-2-methyl-5-(diphosphooxymethyl)pyrimidine</name>
        <dbReference type="ChEBI" id="CHEBI:57841"/>
    </ligand>
</feature>
<comment type="catalytic activity">
    <reaction evidence="6 9 10">
        <text>4-methyl-5-(2-phosphooxyethyl)-thiazole + 4-amino-2-methyl-5-(diphosphooxymethyl)pyrimidine + H(+) = thiamine phosphate + diphosphate</text>
        <dbReference type="Rhea" id="RHEA:22328"/>
        <dbReference type="ChEBI" id="CHEBI:15378"/>
        <dbReference type="ChEBI" id="CHEBI:33019"/>
        <dbReference type="ChEBI" id="CHEBI:37575"/>
        <dbReference type="ChEBI" id="CHEBI:57841"/>
        <dbReference type="ChEBI" id="CHEBI:58296"/>
        <dbReference type="EC" id="2.5.1.3"/>
    </reaction>
</comment>
<evidence type="ECO:0000256" key="7">
    <source>
        <dbReference type="ARBA" id="ARBA00047851"/>
    </source>
</evidence>
<evidence type="ECO:0000256" key="5">
    <source>
        <dbReference type="ARBA" id="ARBA00022977"/>
    </source>
</evidence>
<dbReference type="InterPro" id="IPR034291">
    <property type="entry name" value="TMP_synthase"/>
</dbReference>
<keyword evidence="3 9" id="KW-0479">Metal-binding</keyword>
<keyword evidence="14" id="KW-1185">Reference proteome</keyword>
<evidence type="ECO:0000256" key="10">
    <source>
        <dbReference type="RuleBase" id="RU003826"/>
    </source>
</evidence>
<organism evidence="13 14">
    <name type="scientific">Planococcus chinensis</name>
    <dbReference type="NCBI Taxonomy" id="272917"/>
    <lineage>
        <taxon>Bacteria</taxon>
        <taxon>Bacillati</taxon>
        <taxon>Bacillota</taxon>
        <taxon>Bacilli</taxon>
        <taxon>Bacillales</taxon>
        <taxon>Caryophanaceae</taxon>
        <taxon>Planococcus</taxon>
    </lineage>
</organism>
<feature type="binding site" evidence="9">
    <location>
        <position position="73"/>
    </location>
    <ligand>
        <name>Mg(2+)</name>
        <dbReference type="ChEBI" id="CHEBI:18420"/>
    </ligand>
</feature>
<dbReference type="InterPro" id="IPR022998">
    <property type="entry name" value="ThiamineP_synth_TenI"/>
</dbReference>
<feature type="binding site" evidence="9">
    <location>
        <position position="140"/>
    </location>
    <ligand>
        <name>4-amino-2-methyl-5-(diphosphooxymethyl)pyrimidine</name>
        <dbReference type="ChEBI" id="CHEBI:57841"/>
    </ligand>
</feature>
<dbReference type="PANTHER" id="PTHR20857:SF15">
    <property type="entry name" value="THIAMINE-PHOSPHATE SYNTHASE"/>
    <property type="match status" value="1"/>
</dbReference>
<comment type="catalytic activity">
    <reaction evidence="8 9 10">
        <text>2-[(2R,5Z)-2-carboxy-4-methylthiazol-5(2H)-ylidene]ethyl phosphate + 4-amino-2-methyl-5-(diphosphooxymethyl)pyrimidine + 2 H(+) = thiamine phosphate + CO2 + diphosphate</text>
        <dbReference type="Rhea" id="RHEA:47844"/>
        <dbReference type="ChEBI" id="CHEBI:15378"/>
        <dbReference type="ChEBI" id="CHEBI:16526"/>
        <dbReference type="ChEBI" id="CHEBI:33019"/>
        <dbReference type="ChEBI" id="CHEBI:37575"/>
        <dbReference type="ChEBI" id="CHEBI:57841"/>
        <dbReference type="ChEBI" id="CHEBI:62899"/>
        <dbReference type="EC" id="2.5.1.3"/>
    </reaction>
</comment>
<feature type="binding site" evidence="9">
    <location>
        <begin position="189"/>
        <end position="190"/>
    </location>
    <ligand>
        <name>2-[(2R,5Z)-2-carboxy-4-methylthiazol-5(2H)-ylidene]ethyl phosphate</name>
        <dbReference type="ChEBI" id="CHEBI:62899"/>
    </ligand>
</feature>
<dbReference type="EMBL" id="JBHUFW010000004">
    <property type="protein sequence ID" value="MFD1862537.1"/>
    <property type="molecule type" value="Genomic_DNA"/>
</dbReference>
<dbReference type="InterPro" id="IPR036206">
    <property type="entry name" value="ThiamineP_synth_sf"/>
</dbReference>
<comment type="similarity">
    <text evidence="9 10">Belongs to the thiamine-phosphate synthase family.</text>
</comment>
<feature type="binding site" evidence="9">
    <location>
        <position position="92"/>
    </location>
    <ligand>
        <name>Mg(2+)</name>
        <dbReference type="ChEBI" id="CHEBI:18420"/>
    </ligand>
</feature>
<sequence>MFSRPSIYFIMGTSNAKEKEPHFLLNEALAAGITHFQLREKGETALRGEALEKFARECQALCTQYGVPFIINDDVELALAIGADGVHVGQEDMHCGDVRALIGAEKVLGVSVHSEEEAAQAIAGGADYLGMGPVFATISKNDAKEPAGVRKIIEVTRKYPQVPIVGIGGITSENANEVWQAGAAGIAVISAIAQARDVSAEIGRLRDSYERGQMI</sequence>
<comment type="function">
    <text evidence="9">Condenses 4-methyl-5-(beta-hydroxyethyl)thiazole monophosphate (THZ-P) and 2-methyl-4-amino-5-hydroxymethyl pyrimidine pyrophosphate (HMP-PP) to form thiamine monophosphate (TMP).</text>
</comment>
<dbReference type="SUPFAM" id="SSF51391">
    <property type="entry name" value="Thiamin phosphate synthase"/>
    <property type="match status" value="1"/>
</dbReference>
<evidence type="ECO:0000256" key="8">
    <source>
        <dbReference type="ARBA" id="ARBA00047883"/>
    </source>
</evidence>
<evidence type="ECO:0000256" key="4">
    <source>
        <dbReference type="ARBA" id="ARBA00022842"/>
    </source>
</evidence>
<feature type="binding site" evidence="9">
    <location>
        <position position="169"/>
    </location>
    <ligand>
        <name>2-[(2R,5Z)-2-carboxy-4-methylthiazol-5(2H)-ylidene]ethyl phosphate</name>
        <dbReference type="ChEBI" id="CHEBI:62899"/>
    </ligand>
</feature>
<dbReference type="RefSeq" id="WP_377339441.1">
    <property type="nucleotide sequence ID" value="NZ_JBHUFW010000004.1"/>
</dbReference>
<dbReference type="CDD" id="cd00564">
    <property type="entry name" value="TMP_TenI"/>
    <property type="match status" value="1"/>
</dbReference>
<feature type="binding site" evidence="9">
    <location>
        <position position="72"/>
    </location>
    <ligand>
        <name>4-amino-2-methyl-5-(diphosphooxymethyl)pyrimidine</name>
        <dbReference type="ChEBI" id="CHEBI:57841"/>
    </ligand>
</feature>
<dbReference type="PANTHER" id="PTHR20857">
    <property type="entry name" value="THIAMINE-PHOSPHATE PYROPHOSPHORYLASE"/>
    <property type="match status" value="1"/>
</dbReference>
<evidence type="ECO:0000256" key="9">
    <source>
        <dbReference type="HAMAP-Rule" id="MF_00097"/>
    </source>
</evidence>
<comment type="pathway">
    <text evidence="1 9 11">Cofactor biosynthesis; thiamine diphosphate biosynthesis; thiamine phosphate from 4-amino-2-methyl-5-diphosphomethylpyrimidine and 4-methyl-5-(2-phosphoethyl)-thiazole: step 1/1.</text>
</comment>
<evidence type="ECO:0000313" key="13">
    <source>
        <dbReference type="EMBL" id="MFD1862537.1"/>
    </source>
</evidence>
<dbReference type="Pfam" id="PF02581">
    <property type="entry name" value="TMP-TENI"/>
    <property type="match status" value="1"/>
</dbReference>